<evidence type="ECO:0000256" key="2">
    <source>
        <dbReference type="SAM" id="Phobius"/>
    </source>
</evidence>
<sequence length="459" mass="55721">MKSKKKDKITRDEVKDNLCFDKNEENPKQSYNNSEDIEIRKSIPSNDDNKKKDYFINFNYELKEKDINKLEDIISHSNISLPTFSYFDIYLFSNNKKMKYEINKKNIKYMDINSVLYCLYISVIISYIYLNDFRNAYMKFLEYIYFKRKLKKIRKNYNETEKRKLRFGSFISSELKSKIYNYYDALYERKASVILQKIKMDKKKPKDFKNKFNFLKKKKKKTMKMKKKNVSVKQDINVIDTKINVNNDDKYNDKSNDKDINIYNSQHMQDDNQHLDHNNYEEGNEKLNAQRISLSEKEENGNISCYHETELENNLYDNQYINYDENVEHLLHVDKLQESKSNIDHKKQIDDQNFIHYGVHKNVYHKGLLSKRKNKISKKISYIKKLEKDESKIVSKKRKTREILELDEYILYLKIKYKEKYIQNLTNTLTTIYINDIYFYMKRFKSIMNIQHDEKKNMG</sequence>
<dbReference type="AlphaFoldDB" id="A0A0L7M0J8"/>
<dbReference type="EMBL" id="DS016283">
    <property type="protein sequence ID" value="KOB86362.1"/>
    <property type="molecule type" value="Genomic_DNA"/>
</dbReference>
<name>A0A0L7M0J8_PLAF4</name>
<keyword evidence="2" id="KW-0812">Transmembrane</keyword>
<protein>
    <submittedName>
        <fullName evidence="3">Uncharacterized protein</fullName>
    </submittedName>
</protein>
<accession>A0A0L7M0J8</accession>
<dbReference type="InterPro" id="IPR052098">
    <property type="entry name" value="Presynaptic_Scaffold_Bsn/Pclo"/>
</dbReference>
<reference evidence="4" key="2">
    <citation type="submission" date="2006-09" db="EMBL/GenBank/DDBJ databases">
        <title>The genome sequence of Plasmodium falciparum Dd2.</title>
        <authorList>
            <consortium name="The Broad Institute Genome Sequencing Platform"/>
            <person name="Birren B."/>
            <person name="Lander E."/>
            <person name="Galagan J."/>
            <person name="Nusbaum C."/>
            <person name="Devon K."/>
            <person name="Henn M."/>
            <person name="Jaffe D."/>
            <person name="Butler J."/>
            <person name="Alvarez P."/>
            <person name="Gnerre S."/>
            <person name="Grabherr M."/>
            <person name="Kleber M."/>
            <person name="Mauceli E."/>
            <person name="Brockman W."/>
            <person name="MacCallum I.A."/>
            <person name="Rounsley S."/>
            <person name="Young S."/>
            <person name="LaButti K."/>
            <person name="Pushparaj V."/>
            <person name="DeCaprio D."/>
            <person name="Crawford M."/>
            <person name="Koehrsen M."/>
            <person name="Engels R."/>
            <person name="Montgomery P."/>
            <person name="Pearson M."/>
            <person name="Howarth C."/>
            <person name="Larson L."/>
            <person name="Luoma S."/>
            <person name="White J."/>
            <person name="Kodira C."/>
            <person name="Zeng Q."/>
            <person name="O'Leary S."/>
            <person name="Yandava C."/>
            <person name="Alvarado L."/>
            <person name="Wirth D."/>
            <person name="Volkman S."/>
            <person name="Hartl D."/>
        </authorList>
    </citation>
    <scope>NUCLEOTIDE SEQUENCE [LARGE SCALE GENOMIC DNA]</scope>
</reference>
<evidence type="ECO:0000313" key="4">
    <source>
        <dbReference type="Proteomes" id="UP000054282"/>
    </source>
</evidence>
<feature type="region of interest" description="Disordered" evidence="1">
    <location>
        <begin position="18"/>
        <end position="44"/>
    </location>
</feature>
<feature type="compositionally biased region" description="Basic and acidic residues" evidence="1">
    <location>
        <begin position="18"/>
        <end position="27"/>
    </location>
</feature>
<evidence type="ECO:0000313" key="3">
    <source>
        <dbReference type="EMBL" id="KOB86362.1"/>
    </source>
</evidence>
<organism evidence="3 4">
    <name type="scientific">Plasmodium falciparum (isolate Dd2)</name>
    <dbReference type="NCBI Taxonomy" id="57267"/>
    <lineage>
        <taxon>Eukaryota</taxon>
        <taxon>Sar</taxon>
        <taxon>Alveolata</taxon>
        <taxon>Apicomplexa</taxon>
        <taxon>Aconoidasida</taxon>
        <taxon>Haemosporida</taxon>
        <taxon>Plasmodiidae</taxon>
        <taxon>Plasmodium</taxon>
        <taxon>Plasmodium (Laverania)</taxon>
    </lineage>
</organism>
<reference evidence="4" key="1">
    <citation type="submission" date="2006-09" db="EMBL/GenBank/DDBJ databases">
        <title>Annotation of Plasmodium falciparum Dd2.</title>
        <authorList>
            <consortium name="The Broad Institute Genome Sequencing Platform"/>
            <person name="Volkman S.K."/>
            <person name="Neafsey D.E."/>
            <person name="Dash A.P."/>
            <person name="Chitnis C.E."/>
            <person name="Hartl D.L."/>
            <person name="Young S.K."/>
            <person name="Zeng Q."/>
            <person name="Koehrsen M."/>
            <person name="Alvarado L."/>
            <person name="Berlin A."/>
            <person name="Borenstein D."/>
            <person name="Chapman S.B."/>
            <person name="Chen Z."/>
            <person name="Engels R."/>
            <person name="Freedman E."/>
            <person name="Gellesch M."/>
            <person name="Goldberg J."/>
            <person name="Griggs A."/>
            <person name="Gujja S."/>
            <person name="Heilman E.R."/>
            <person name="Heiman D.I."/>
            <person name="Howarth C."/>
            <person name="Jen D."/>
            <person name="Larson L."/>
            <person name="Mehta T."/>
            <person name="Neiman D."/>
            <person name="Park D."/>
            <person name="Pearson M."/>
            <person name="Roberts A."/>
            <person name="Saif S."/>
            <person name="Shea T."/>
            <person name="Shenoy N."/>
            <person name="Sisk P."/>
            <person name="Stolte C."/>
            <person name="Sykes S."/>
            <person name="Walk T."/>
            <person name="White J."/>
            <person name="Yandava C."/>
            <person name="Haas B."/>
            <person name="Henn M.R."/>
            <person name="Nusbaum C."/>
            <person name="Birren B."/>
        </authorList>
    </citation>
    <scope>NUCLEOTIDE SEQUENCE [LARGE SCALE GENOMIC DNA]</scope>
</reference>
<dbReference type="KEGG" id="pfd:PFDG_01947"/>
<dbReference type="Proteomes" id="UP000054282">
    <property type="component" value="Unassembled WGS sequence"/>
</dbReference>
<gene>
    <name evidence="3" type="ORF">PFDG_01947</name>
</gene>
<keyword evidence="2" id="KW-0472">Membrane</keyword>
<proteinExistence type="predicted"/>
<keyword evidence="2" id="KW-1133">Transmembrane helix</keyword>
<evidence type="ECO:0000256" key="1">
    <source>
        <dbReference type="SAM" id="MobiDB-lite"/>
    </source>
</evidence>
<feature type="transmembrane region" description="Helical" evidence="2">
    <location>
        <begin position="112"/>
        <end position="130"/>
    </location>
</feature>
<dbReference type="PANTHER" id="PTHR14113">
    <property type="entry name" value="PICCOLO/BASSOON"/>
    <property type="match status" value="1"/>
</dbReference>
<dbReference type="PANTHER" id="PTHR14113:SF13">
    <property type="match status" value="1"/>
</dbReference>